<gene>
    <name evidence="2" type="ORF">SAMN05216323_100323</name>
</gene>
<dbReference type="OrthoDB" id="639802at2"/>
<feature type="domain" description="NACHT" evidence="1">
    <location>
        <begin position="169"/>
        <end position="341"/>
    </location>
</feature>
<evidence type="ECO:0000313" key="3">
    <source>
        <dbReference type="Proteomes" id="UP000199452"/>
    </source>
</evidence>
<sequence>MVIFFHSAFSQITAIFDGNNINQNFMIDRLKTKTEVVFGKTIKTQKDCTTLSLRVLEATGEVISHSTIRRCWGLLKANTKPSLYTLDVLSRYCGLKTWAEFVKLNTEKSPIEDNNKQWTTSLKRCLDETKETIDYIRRRCGIQYELAADRLLATDRLDVFLRSTYTATAIIGPGGYGKSTLLAKWVEKQIAKNAEEDSIILFIRGNKLENSIGAGSQLKNWINYRITGDSMVDISDLVAHNKNSKRSILIIIDGLDEINLPENRCTILADQLSEFVSSYSATGLKLIVSSRNSTWEKYYIPQLQHEQTSNKEWLGSWTSNNGKSLTNIPPLSRMEIQEILNHTINGGKTKKILVDDLEINLRQAISYPYYLQLFISTGGYSDTELSIGTLDLMDMFLKSQIYNSPLADEKLDILNAILESQEYGILKNTTYKTEIKKRYPIHLKTAGKYFDAYHDLISFGIITEEIVESKYKTLNTAIRIANENLRSALIVRHLIETNKGIDFPLFQNIDNTYSEGETKVMIIANLFHEAYLTRNAIALIPFFSLKQETIRSVIEQGQVGISLRKDQFMRNKLIPEYAKNTIAQDLLFENFVDIDYLTISYSHWLKEYLKHKKDKESEIFAYSLLALSSLYQLDRPRSDYYINEIKKISPSLKMKPTTIARWLSVQILHSYLTAGTIDSELITAVQRFQKELNKAKGTKHSTIHGEFETIISTALLFCKEYEFASKVLSAGEKKEFQYDKNIISGITPEYAVLKVFADYGKKESVEISKIISIENNLDSINGTDSLSTKALAYSLVGGFYFHQNKTQKFNNYFQTALELVTFCQNKYLEVKLLKQLSSLLRQLDETGSADQCEIYAKGMAENSGFIYSKF</sequence>
<dbReference type="InterPro" id="IPR027417">
    <property type="entry name" value="P-loop_NTPase"/>
</dbReference>
<reference evidence="2 3" key="1">
    <citation type="submission" date="2016-09" db="EMBL/GenBank/DDBJ databases">
        <authorList>
            <person name="Capua I."/>
            <person name="De Benedictis P."/>
            <person name="Joannis T."/>
            <person name="Lombin L.H."/>
            <person name="Cattoli G."/>
        </authorList>
    </citation>
    <scope>NUCLEOTIDE SEQUENCE [LARGE SCALE GENOMIC DNA]</scope>
    <source>
        <strain evidence="2 3">A7P-90m</strain>
    </source>
</reference>
<protein>
    <submittedName>
        <fullName evidence="2">NACHT domain-containing protein</fullName>
    </submittedName>
</protein>
<organism evidence="2 3">
    <name type="scientific">Williamwhitmania taraxaci</name>
    <dbReference type="NCBI Taxonomy" id="1640674"/>
    <lineage>
        <taxon>Bacteria</taxon>
        <taxon>Pseudomonadati</taxon>
        <taxon>Bacteroidota</taxon>
        <taxon>Bacteroidia</taxon>
        <taxon>Bacteroidales</taxon>
        <taxon>Williamwhitmaniaceae</taxon>
        <taxon>Williamwhitmania</taxon>
    </lineage>
</organism>
<name>A0A1G6GQH5_9BACT</name>
<evidence type="ECO:0000313" key="2">
    <source>
        <dbReference type="EMBL" id="SDB84201.1"/>
    </source>
</evidence>
<dbReference type="SUPFAM" id="SSF52540">
    <property type="entry name" value="P-loop containing nucleoside triphosphate hydrolases"/>
    <property type="match status" value="1"/>
</dbReference>
<dbReference type="Pfam" id="PF05729">
    <property type="entry name" value="NACHT"/>
    <property type="match status" value="1"/>
</dbReference>
<evidence type="ECO:0000259" key="1">
    <source>
        <dbReference type="Pfam" id="PF05729"/>
    </source>
</evidence>
<dbReference type="InterPro" id="IPR007111">
    <property type="entry name" value="NACHT_NTPase"/>
</dbReference>
<dbReference type="STRING" id="1640674.SAMN05216323_100323"/>
<dbReference type="EMBL" id="FMYP01000003">
    <property type="protein sequence ID" value="SDB84201.1"/>
    <property type="molecule type" value="Genomic_DNA"/>
</dbReference>
<accession>A0A1G6GQH5</accession>
<dbReference type="Gene3D" id="3.40.50.300">
    <property type="entry name" value="P-loop containing nucleotide triphosphate hydrolases"/>
    <property type="match status" value="1"/>
</dbReference>
<dbReference type="AlphaFoldDB" id="A0A1G6GQH5"/>
<dbReference type="Proteomes" id="UP000199452">
    <property type="component" value="Unassembled WGS sequence"/>
</dbReference>
<keyword evidence="3" id="KW-1185">Reference proteome</keyword>
<proteinExistence type="predicted"/>